<dbReference type="InterPro" id="IPR039848">
    <property type="entry name" value="Ribosomal_mS35_mt"/>
</dbReference>
<proteinExistence type="predicted"/>
<dbReference type="InterPro" id="IPR019349">
    <property type="entry name" value="Ribosomal_mS35_mit"/>
</dbReference>
<dbReference type="Pfam" id="PF10213">
    <property type="entry name" value="MRP-S28"/>
    <property type="match status" value="1"/>
</dbReference>
<reference evidence="3" key="3">
    <citation type="submission" date="2025-05" db="UniProtKB">
        <authorList>
            <consortium name="RefSeq"/>
        </authorList>
    </citation>
    <scope>NUCLEOTIDE SEQUENCE [LARGE SCALE GENOMIC DNA]</scope>
    <source>
        <strain evidence="3">DH4</strain>
    </source>
</reference>
<organism evidence="2">
    <name type="scientific">Apis mellifera</name>
    <name type="common">Honeybee</name>
    <dbReference type="NCBI Taxonomy" id="7460"/>
    <lineage>
        <taxon>Eukaryota</taxon>
        <taxon>Metazoa</taxon>
        <taxon>Ecdysozoa</taxon>
        <taxon>Arthropoda</taxon>
        <taxon>Hexapoda</taxon>
        <taxon>Insecta</taxon>
        <taxon>Pterygota</taxon>
        <taxon>Neoptera</taxon>
        <taxon>Endopterygota</taxon>
        <taxon>Hymenoptera</taxon>
        <taxon>Apocrita</taxon>
        <taxon>Aculeata</taxon>
        <taxon>Apoidea</taxon>
        <taxon>Anthophila</taxon>
        <taxon>Apidae</taxon>
        <taxon>Apis</taxon>
    </lineage>
</organism>
<dbReference type="RefSeq" id="XP_624325.2">
    <property type="nucleotide sequence ID" value="XM_624322.5"/>
</dbReference>
<gene>
    <name evidence="2" type="primary">551939</name>
    <name evidence="4" type="synonym">LOC551939</name>
</gene>
<name>A0A7M7R8T2_APIME</name>
<dbReference type="Proteomes" id="UP000005203">
    <property type="component" value="Linkage group LG1"/>
</dbReference>
<dbReference type="EnsemblMetazoa" id="XM_624322">
    <property type="protein sequence ID" value="XP_624325"/>
    <property type="gene ID" value="LOC551939"/>
</dbReference>
<dbReference type="PANTHER" id="PTHR13490:SF0">
    <property type="entry name" value="SMALL RIBOSOMAL SUBUNIT PROTEIN MS35"/>
    <property type="match status" value="1"/>
</dbReference>
<dbReference type="PANTHER" id="PTHR13490">
    <property type="entry name" value="MITOCHONDRIAL 28S RIBOSOMAL PROTEIN S28"/>
    <property type="match status" value="1"/>
</dbReference>
<feature type="domain" description="Small ribosomal subunit protein mS35 mitochondrial conserved" evidence="1">
    <location>
        <begin position="165"/>
        <end position="233"/>
    </location>
</feature>
<reference evidence="2" key="1">
    <citation type="submission" date="2021-01" db="UniProtKB">
        <authorList>
            <consortium name="EnsemblMetazoa"/>
        </authorList>
    </citation>
    <scope>IDENTIFICATION</scope>
    <source>
        <strain evidence="2">DH4</strain>
    </source>
</reference>
<reference evidence="4" key="2">
    <citation type="submission" date="2025-04" db="UniProtKB">
        <authorList>
            <consortium name="RefSeq"/>
        </authorList>
    </citation>
    <scope>IDENTIFICATION</scope>
    <source>
        <strain evidence="4">DH4</strain>
        <tissue evidence="4">Whole body</tissue>
    </source>
</reference>
<dbReference type="GO" id="GO:0032543">
    <property type="term" value="P:mitochondrial translation"/>
    <property type="evidence" value="ECO:0007669"/>
    <property type="project" value="InterPro"/>
</dbReference>
<keyword evidence="3" id="KW-1185">Reference proteome</keyword>
<dbReference type="OrthoDB" id="283424at2759"/>
<evidence type="ECO:0000313" key="3">
    <source>
        <dbReference type="Proteomes" id="UP000005203"/>
    </source>
</evidence>
<dbReference type="KEGG" id="ame:551939"/>
<evidence type="ECO:0000259" key="1">
    <source>
        <dbReference type="Pfam" id="PF10213"/>
    </source>
</evidence>
<evidence type="ECO:0000313" key="2">
    <source>
        <dbReference type="EnsemblMetazoa" id="XP_624325"/>
    </source>
</evidence>
<accession>A0A8B9B6I4</accession>
<evidence type="ECO:0000313" key="4">
    <source>
        <dbReference type="RefSeq" id="XP_624325.2"/>
    </source>
</evidence>
<keyword evidence="4" id="KW-0689">Ribosomal protein</keyword>
<dbReference type="AlphaFoldDB" id="A0A7M7R8T2"/>
<protein>
    <submittedName>
        <fullName evidence="4">28S ribosomal protein S35, mitochondrial</fullName>
    </submittedName>
</protein>
<sequence length="323" mass="37852">MLSLIQRYKANNIMKPLLSFFTTNIDDDINFRVLQLRPDQNRSPKKKSQTIANVTPREIIPLNKNWEKIWPTARTFHPDIVPLPLQQGYKNTKGLHPNKYGNAELMKIPNFLHLTPPIVKKHCRAIKKFCTEWPKNLETDEACVKYFPIEIISSDYCYSSPTIREPLARIVSLKVKLSSLHLDAHAKDKILRLLGNRYNPQTDIITITADRCPVRKQNLDYVKYLLTALFHIAWRVEPWETEKSEEDMEYYDWNKSKSKESLSSTYNWPKIPIDFNCKYIPHATEYETAVSDLINKGENQFSIDKYKQAVKNVLNVKFHKNVK</sequence>
<keyword evidence="4" id="KW-0687">Ribonucleoprotein</keyword>
<dbReference type="GO" id="GO:0003735">
    <property type="term" value="F:structural constituent of ribosome"/>
    <property type="evidence" value="ECO:0007669"/>
    <property type="project" value="InterPro"/>
</dbReference>
<accession>A0A7M7R8T2</accession>
<dbReference type="GO" id="GO:0005763">
    <property type="term" value="C:mitochondrial small ribosomal subunit"/>
    <property type="evidence" value="ECO:0007669"/>
    <property type="project" value="TreeGrafter"/>
</dbReference>
<dbReference type="OMA" id="EEYVWDI"/>